<proteinExistence type="predicted"/>
<organism evidence="1 2">
    <name type="scientific">Hymenobacter guriensis</name>
    <dbReference type="NCBI Taxonomy" id="2793065"/>
    <lineage>
        <taxon>Bacteria</taxon>
        <taxon>Pseudomonadati</taxon>
        <taxon>Bacteroidota</taxon>
        <taxon>Cytophagia</taxon>
        <taxon>Cytophagales</taxon>
        <taxon>Hymenobacteraceae</taxon>
        <taxon>Hymenobacter</taxon>
    </lineage>
</organism>
<dbReference type="EMBL" id="JADWYK010000003">
    <property type="protein sequence ID" value="MBG8553091.1"/>
    <property type="molecule type" value="Genomic_DNA"/>
</dbReference>
<reference evidence="1 2" key="1">
    <citation type="submission" date="2020-11" db="EMBL/GenBank/DDBJ databases">
        <title>Hymenobacter sp.</title>
        <authorList>
            <person name="Kim M.K."/>
        </authorList>
    </citation>
    <scope>NUCLEOTIDE SEQUENCE [LARGE SCALE GENOMIC DNA]</scope>
    <source>
        <strain evidence="1 2">BT594</strain>
    </source>
</reference>
<name>A0ABS0KZ01_9BACT</name>
<dbReference type="Proteomes" id="UP000601099">
    <property type="component" value="Unassembled WGS sequence"/>
</dbReference>
<accession>A0ABS0KZ01</accession>
<protein>
    <recommendedName>
        <fullName evidence="3">Integrase catalytic domain-containing protein</fullName>
    </recommendedName>
</protein>
<gene>
    <name evidence="1" type="ORF">I5L79_06015</name>
</gene>
<evidence type="ECO:0000313" key="1">
    <source>
        <dbReference type="EMBL" id="MBG8553091.1"/>
    </source>
</evidence>
<keyword evidence="2" id="KW-1185">Reference proteome</keyword>
<comment type="caution">
    <text evidence="1">The sequence shown here is derived from an EMBL/GenBank/DDBJ whole genome shotgun (WGS) entry which is preliminary data.</text>
</comment>
<evidence type="ECO:0000313" key="2">
    <source>
        <dbReference type="Proteomes" id="UP000601099"/>
    </source>
</evidence>
<evidence type="ECO:0008006" key="3">
    <source>
        <dbReference type="Google" id="ProtNLM"/>
    </source>
</evidence>
<sequence length="99" mass="10651">MAVRRASQHSQQSLQSLATRVGAAEFLRRVLDKLPYRVHTGLADNASSSPSRIHSCRAGTALPASAANMAWSTVSPSQPIPWTNGQIGRLNRTIKEASV</sequence>